<feature type="domain" description="Sulfatase N-terminal" evidence="7">
    <location>
        <begin position="36"/>
        <end position="361"/>
    </location>
</feature>
<keyword evidence="6" id="KW-0732">Signal</keyword>
<dbReference type="Pfam" id="PF00884">
    <property type="entry name" value="Sulfatase"/>
    <property type="match status" value="1"/>
</dbReference>
<evidence type="ECO:0000259" key="7">
    <source>
        <dbReference type="Pfam" id="PF00884"/>
    </source>
</evidence>
<dbReference type="GO" id="GO:0046872">
    <property type="term" value="F:metal ion binding"/>
    <property type="evidence" value="ECO:0007669"/>
    <property type="project" value="UniProtKB-KW"/>
</dbReference>
<dbReference type="PaxDb" id="8030-ENSSSAP00000092817"/>
<dbReference type="Pfam" id="PF14707">
    <property type="entry name" value="Sulfatase_C"/>
    <property type="match status" value="1"/>
</dbReference>
<dbReference type="InterPro" id="IPR024607">
    <property type="entry name" value="Sulfatase_CS"/>
</dbReference>
<dbReference type="AlphaFoldDB" id="A0A1S3KP65"/>
<evidence type="ECO:0000256" key="3">
    <source>
        <dbReference type="ARBA" id="ARBA00022723"/>
    </source>
</evidence>
<accession>A0A1S3KP65</accession>
<comment type="similarity">
    <text evidence="2">Belongs to the sulfatase family.</text>
</comment>
<sequence length="515" mass="56337">MTNFCLLQQSVRMGHFLSLTTLLYLLVTSCSGSPPSNFILLFADDVGFGDLGCYGHPTSLTPNLDRLAADGLRFTDFYCTSPVCSPSRASLLTGRYQTRSGVYPGVFYPGSRGGLPLNETTIAEVLKPLGYATAAMGKWHLGVGENGMYLPTRQGFDHYLGVPYSHDMGPCQNLTCFPPDVKCFGHCDVGVVTIPLMHNDVIKQQPVDFLDLERAYSDFATDFITQATRKKQPFFLYYPSHHTHYPQYAGPAMAGRSRRGPFGDSLLEFDSTVGNLLSALEHTGVLNNTLILFTADNGPELMRMSRGGNAGPLKCGKGTTYEGGMREPAIAYWPGTITPGVTHELASTLDIMPTIARLAGAKLPMVQLDGVDMTDILVNHGPSKREAMMFYPTDPSENYGLFALRLGKYKAHFYTRGAGHSETTPDQDCHIISFLKPHDPPLLFDLESDPSENYPLSPLGRPDLQALLRRIGVVKEQFEASMEFGESQIGKGSDPDLEPCCTPHCTPKPSCCQCG</sequence>
<dbReference type="InterPro" id="IPR017850">
    <property type="entry name" value="Alkaline_phosphatase_core_sf"/>
</dbReference>
<comment type="cofactor">
    <cofactor evidence="1">
        <name>Ca(2+)</name>
        <dbReference type="ChEBI" id="CHEBI:29108"/>
    </cofactor>
</comment>
<reference evidence="9" key="1">
    <citation type="submission" date="2025-08" db="UniProtKB">
        <authorList>
            <consortium name="RefSeq"/>
        </authorList>
    </citation>
    <scope>IDENTIFICATION</scope>
</reference>
<dbReference type="GO" id="GO:0004098">
    <property type="term" value="F:cerebroside-sulfatase activity"/>
    <property type="evidence" value="ECO:0007669"/>
    <property type="project" value="UniProtKB-EC"/>
</dbReference>
<dbReference type="PROSITE" id="PS00523">
    <property type="entry name" value="SULFATASE_1"/>
    <property type="match status" value="1"/>
</dbReference>
<dbReference type="Gene3D" id="3.30.1120.10">
    <property type="match status" value="1"/>
</dbReference>
<dbReference type="SUPFAM" id="SSF53649">
    <property type="entry name" value="Alkaline phosphatase-like"/>
    <property type="match status" value="1"/>
</dbReference>
<dbReference type="GeneID" id="100195737"/>
<organism evidence="8 9">
    <name type="scientific">Salmo salar</name>
    <name type="common">Atlantic salmon</name>
    <dbReference type="NCBI Taxonomy" id="8030"/>
    <lineage>
        <taxon>Eukaryota</taxon>
        <taxon>Metazoa</taxon>
        <taxon>Chordata</taxon>
        <taxon>Craniata</taxon>
        <taxon>Vertebrata</taxon>
        <taxon>Euteleostomi</taxon>
        <taxon>Actinopterygii</taxon>
        <taxon>Neopterygii</taxon>
        <taxon>Teleostei</taxon>
        <taxon>Protacanthopterygii</taxon>
        <taxon>Salmoniformes</taxon>
        <taxon>Salmonidae</taxon>
        <taxon>Salmoninae</taxon>
        <taxon>Salmo</taxon>
    </lineage>
</organism>
<dbReference type="InterPro" id="IPR050738">
    <property type="entry name" value="Sulfatase"/>
</dbReference>
<feature type="signal peptide" evidence="6">
    <location>
        <begin position="1"/>
        <end position="32"/>
    </location>
</feature>
<evidence type="ECO:0000256" key="5">
    <source>
        <dbReference type="ARBA" id="ARBA00022837"/>
    </source>
</evidence>
<dbReference type="STRING" id="8030.ENSSSAP00000092817"/>
<dbReference type="GO" id="GO:0004065">
    <property type="term" value="F:arylsulfatase activity"/>
    <property type="evidence" value="ECO:0007669"/>
    <property type="project" value="TreeGrafter"/>
</dbReference>
<dbReference type="GO" id="GO:0005764">
    <property type="term" value="C:lysosome"/>
    <property type="evidence" value="ECO:0007669"/>
    <property type="project" value="UniProtKB-SubCell"/>
</dbReference>
<keyword evidence="4" id="KW-0378">Hydrolase</keyword>
<dbReference type="KEGG" id="sasa:100195737"/>
<evidence type="ECO:0000313" key="8">
    <source>
        <dbReference type="Proteomes" id="UP001652741"/>
    </source>
</evidence>
<protein>
    <submittedName>
        <fullName evidence="9">LOW QUALITY PROTEIN: arylsulfatase A</fullName>
    </submittedName>
</protein>
<dbReference type="Proteomes" id="UP001652741">
    <property type="component" value="Chromosome ssa17"/>
</dbReference>
<evidence type="ECO:0000256" key="6">
    <source>
        <dbReference type="SAM" id="SignalP"/>
    </source>
</evidence>
<evidence type="ECO:0000256" key="1">
    <source>
        <dbReference type="ARBA" id="ARBA00001913"/>
    </source>
</evidence>
<dbReference type="Bgee" id="ENSSSAG00000071813">
    <property type="expression patterns" value="Expressed in notochord and 24 other cell types or tissues"/>
</dbReference>
<evidence type="ECO:0000256" key="4">
    <source>
        <dbReference type="ARBA" id="ARBA00022801"/>
    </source>
</evidence>
<keyword evidence="3" id="KW-0479">Metal-binding</keyword>
<gene>
    <name evidence="9" type="primary">LOC100195737</name>
</gene>
<feature type="chain" id="PRO_5046410822" evidence="6">
    <location>
        <begin position="33"/>
        <end position="515"/>
    </location>
</feature>
<dbReference type="PANTHER" id="PTHR42693">
    <property type="entry name" value="ARYLSULFATASE FAMILY MEMBER"/>
    <property type="match status" value="1"/>
</dbReference>
<evidence type="ECO:0000256" key="2">
    <source>
        <dbReference type="ARBA" id="ARBA00008779"/>
    </source>
</evidence>
<dbReference type="GO" id="GO:0005783">
    <property type="term" value="C:endoplasmic reticulum"/>
    <property type="evidence" value="ECO:0007669"/>
    <property type="project" value="UniProtKB-SubCell"/>
</dbReference>
<keyword evidence="5" id="KW-0106">Calcium</keyword>
<proteinExistence type="inferred from homology"/>
<dbReference type="RefSeq" id="XP_013980427.2">
    <property type="nucleotide sequence ID" value="XM_014124952.2"/>
</dbReference>
<evidence type="ECO:0000313" key="9">
    <source>
        <dbReference type="RefSeq" id="XP_013980427.2"/>
    </source>
</evidence>
<name>A0A1S3KP65_SALSA</name>
<dbReference type="Gene3D" id="3.40.720.10">
    <property type="entry name" value="Alkaline Phosphatase, subunit A"/>
    <property type="match status" value="1"/>
</dbReference>
<dbReference type="GO" id="GO:0006629">
    <property type="term" value="P:lipid metabolic process"/>
    <property type="evidence" value="ECO:0007669"/>
    <property type="project" value="UniProtKB-KW"/>
</dbReference>
<dbReference type="PANTHER" id="PTHR42693:SF11">
    <property type="entry name" value="ARYLSULFATASE A"/>
    <property type="match status" value="1"/>
</dbReference>
<dbReference type="InterPro" id="IPR000917">
    <property type="entry name" value="Sulfatase_N"/>
</dbReference>
<keyword evidence="8" id="KW-1185">Reference proteome</keyword>